<gene>
    <name evidence="7" type="ORF">PIB30_055203</name>
</gene>
<dbReference type="PANTHER" id="PTHR34273">
    <property type="entry name" value="METHYLTHIORIBOSE KINASE"/>
    <property type="match status" value="1"/>
</dbReference>
<evidence type="ECO:0000256" key="1">
    <source>
        <dbReference type="ARBA" id="ARBA00010165"/>
    </source>
</evidence>
<evidence type="ECO:0000256" key="3">
    <source>
        <dbReference type="ARBA" id="ARBA00022741"/>
    </source>
</evidence>
<comment type="caution">
    <text evidence="7">The sequence shown here is derived from an EMBL/GenBank/DDBJ whole genome shotgun (WGS) entry which is preliminary data.</text>
</comment>
<keyword evidence="8" id="KW-1185">Reference proteome</keyword>
<comment type="similarity">
    <text evidence="1">Belongs to the methylthioribose kinase family.</text>
</comment>
<keyword evidence="3" id="KW-0547">Nucleotide-binding</keyword>
<name>A0ABU6QII0_9FABA</name>
<evidence type="ECO:0000256" key="4">
    <source>
        <dbReference type="ARBA" id="ARBA00022777"/>
    </source>
</evidence>
<evidence type="ECO:0000256" key="6">
    <source>
        <dbReference type="SAM" id="Phobius"/>
    </source>
</evidence>
<keyword evidence="6" id="KW-0472">Membrane</keyword>
<evidence type="ECO:0008006" key="9">
    <source>
        <dbReference type="Google" id="ProtNLM"/>
    </source>
</evidence>
<keyword evidence="6" id="KW-0812">Transmembrane</keyword>
<proteinExistence type="inferred from homology"/>
<accession>A0ABU6QII0</accession>
<reference evidence="7 8" key="1">
    <citation type="journal article" date="2023" name="Plants (Basel)">
        <title>Bridging the Gap: Combining Genomics and Transcriptomics Approaches to Understand Stylosanthes scabra, an Orphan Legume from the Brazilian Caatinga.</title>
        <authorList>
            <person name="Ferreira-Neto J.R.C."/>
            <person name="da Silva M.D."/>
            <person name="Binneck E."/>
            <person name="de Melo N.F."/>
            <person name="da Silva R.H."/>
            <person name="de Melo A.L.T.M."/>
            <person name="Pandolfi V."/>
            <person name="Bustamante F.O."/>
            <person name="Brasileiro-Vidal A.C."/>
            <person name="Benko-Iseppon A.M."/>
        </authorList>
    </citation>
    <scope>NUCLEOTIDE SEQUENCE [LARGE SCALE GENOMIC DNA]</scope>
    <source>
        <tissue evidence="7">Leaves</tissue>
    </source>
</reference>
<keyword evidence="4" id="KW-0418">Kinase</keyword>
<evidence type="ECO:0000256" key="5">
    <source>
        <dbReference type="ARBA" id="ARBA00022840"/>
    </source>
</evidence>
<dbReference type="Proteomes" id="UP001341840">
    <property type="component" value="Unassembled WGS sequence"/>
</dbReference>
<keyword evidence="5" id="KW-0067">ATP-binding</keyword>
<keyword evidence="2" id="KW-0808">Transferase</keyword>
<protein>
    <recommendedName>
        <fullName evidence="9">S-methyl-5-thioribose kinase</fullName>
    </recommendedName>
</protein>
<evidence type="ECO:0000256" key="2">
    <source>
        <dbReference type="ARBA" id="ARBA00022679"/>
    </source>
</evidence>
<dbReference type="PANTHER" id="PTHR34273:SF2">
    <property type="entry name" value="METHYLTHIORIBOSE KINASE"/>
    <property type="match status" value="1"/>
</dbReference>
<dbReference type="Gene3D" id="3.90.1200.10">
    <property type="match status" value="1"/>
</dbReference>
<dbReference type="InterPro" id="IPR011009">
    <property type="entry name" value="Kinase-like_dom_sf"/>
</dbReference>
<organism evidence="7 8">
    <name type="scientific">Stylosanthes scabra</name>
    <dbReference type="NCBI Taxonomy" id="79078"/>
    <lineage>
        <taxon>Eukaryota</taxon>
        <taxon>Viridiplantae</taxon>
        <taxon>Streptophyta</taxon>
        <taxon>Embryophyta</taxon>
        <taxon>Tracheophyta</taxon>
        <taxon>Spermatophyta</taxon>
        <taxon>Magnoliopsida</taxon>
        <taxon>eudicotyledons</taxon>
        <taxon>Gunneridae</taxon>
        <taxon>Pentapetalae</taxon>
        <taxon>rosids</taxon>
        <taxon>fabids</taxon>
        <taxon>Fabales</taxon>
        <taxon>Fabaceae</taxon>
        <taxon>Papilionoideae</taxon>
        <taxon>50 kb inversion clade</taxon>
        <taxon>dalbergioids sensu lato</taxon>
        <taxon>Dalbergieae</taxon>
        <taxon>Pterocarpus clade</taxon>
        <taxon>Stylosanthes</taxon>
    </lineage>
</organism>
<feature type="transmembrane region" description="Helical" evidence="6">
    <location>
        <begin position="94"/>
        <end position="112"/>
    </location>
</feature>
<keyword evidence="6" id="KW-1133">Transmembrane helix</keyword>
<sequence>MAPVRVTVPRSAAQNDRRTFTLHLPRLNQQCEDRTHRRLLTGMHWLTLIQLEALTYARTSNSEVLSRLHEIVFDIIEKVPKPNDKKNPLRIPKLLIVSLLLLIYYSASRLVVELKLFIQFQFCIRKNVAEYCGNVELCKLTEQVLFFDPYKVAQYNRWTFPYLDRDAEVVLEDNLLKLEVAELKSKFCERAHALIHGDLHTGSVMVFTVDYSGNNELFLV</sequence>
<evidence type="ECO:0000313" key="7">
    <source>
        <dbReference type="EMBL" id="MED6111759.1"/>
    </source>
</evidence>
<evidence type="ECO:0000313" key="8">
    <source>
        <dbReference type="Proteomes" id="UP001341840"/>
    </source>
</evidence>
<dbReference type="EMBL" id="JASCZI010000428">
    <property type="protein sequence ID" value="MED6111759.1"/>
    <property type="molecule type" value="Genomic_DNA"/>
</dbReference>
<dbReference type="SUPFAM" id="SSF56112">
    <property type="entry name" value="Protein kinase-like (PK-like)"/>
    <property type="match status" value="1"/>
</dbReference>